<name>A0AAN9TMM8_9HEMI</name>
<dbReference type="Proteomes" id="UP001367676">
    <property type="component" value="Unassembled WGS sequence"/>
</dbReference>
<accession>A0AAN9TMM8</accession>
<gene>
    <name evidence="1" type="ORF">V9T40_009884</name>
</gene>
<keyword evidence="2" id="KW-1185">Reference proteome</keyword>
<sequence length="192" mass="22340">MSNERVGFRVSAFGTWSYGPGRFPLVVVADDSVAGRRRSQLVGGVTWRGAAQPEAADFSSLLLWRVAIVTIGEMEFESNKFSPRCYHVCRGRIASHRIAYTRINRRWLARYENTRIRDRTTRRADDCQRPKATNRLEIVVLVWRRAELLDYRNASRLEWKIFHCESVSVCFISRVRDDSTNEATVFQANFRF</sequence>
<evidence type="ECO:0000313" key="1">
    <source>
        <dbReference type="EMBL" id="KAK7600746.1"/>
    </source>
</evidence>
<evidence type="ECO:0000313" key="2">
    <source>
        <dbReference type="Proteomes" id="UP001367676"/>
    </source>
</evidence>
<organism evidence="1 2">
    <name type="scientific">Parthenolecanium corni</name>
    <dbReference type="NCBI Taxonomy" id="536013"/>
    <lineage>
        <taxon>Eukaryota</taxon>
        <taxon>Metazoa</taxon>
        <taxon>Ecdysozoa</taxon>
        <taxon>Arthropoda</taxon>
        <taxon>Hexapoda</taxon>
        <taxon>Insecta</taxon>
        <taxon>Pterygota</taxon>
        <taxon>Neoptera</taxon>
        <taxon>Paraneoptera</taxon>
        <taxon>Hemiptera</taxon>
        <taxon>Sternorrhyncha</taxon>
        <taxon>Coccoidea</taxon>
        <taxon>Coccidae</taxon>
        <taxon>Parthenolecanium</taxon>
    </lineage>
</organism>
<dbReference type="EMBL" id="JBBCAQ010000013">
    <property type="protein sequence ID" value="KAK7600746.1"/>
    <property type="molecule type" value="Genomic_DNA"/>
</dbReference>
<comment type="caution">
    <text evidence="1">The sequence shown here is derived from an EMBL/GenBank/DDBJ whole genome shotgun (WGS) entry which is preliminary data.</text>
</comment>
<dbReference type="AlphaFoldDB" id="A0AAN9TMM8"/>
<proteinExistence type="predicted"/>
<reference evidence="1 2" key="1">
    <citation type="submission" date="2024-03" db="EMBL/GenBank/DDBJ databases">
        <title>Adaptation during the transition from Ophiocordyceps entomopathogen to insect associate is accompanied by gene loss and intensified selection.</title>
        <authorList>
            <person name="Ward C.M."/>
            <person name="Onetto C.A."/>
            <person name="Borneman A.R."/>
        </authorList>
    </citation>
    <scope>NUCLEOTIDE SEQUENCE [LARGE SCALE GENOMIC DNA]</scope>
    <source>
        <strain evidence="1">AWRI1</strain>
        <tissue evidence="1">Single Adult Female</tissue>
    </source>
</reference>
<protein>
    <submittedName>
        <fullName evidence="1">Uncharacterized protein</fullName>
    </submittedName>
</protein>